<evidence type="ECO:0000313" key="3">
    <source>
        <dbReference type="Proteomes" id="UP001607302"/>
    </source>
</evidence>
<reference evidence="2 3" key="1">
    <citation type="journal article" date="2024" name="Ann. Entomol. Soc. Am.">
        <title>Genomic analyses of the southern and eastern yellowjacket wasps (Hymenoptera: Vespidae) reveal evolutionary signatures of social life.</title>
        <authorList>
            <person name="Catto M.A."/>
            <person name="Caine P.B."/>
            <person name="Orr S.E."/>
            <person name="Hunt B.G."/>
            <person name="Goodisman M.A.D."/>
        </authorList>
    </citation>
    <scope>NUCLEOTIDE SEQUENCE [LARGE SCALE GENOMIC DNA]</scope>
    <source>
        <strain evidence="2">233</strain>
        <tissue evidence="2">Head and thorax</tissue>
    </source>
</reference>
<proteinExistence type="predicted"/>
<organism evidence="2 3">
    <name type="scientific">Vespula squamosa</name>
    <name type="common">Southern yellow jacket</name>
    <name type="synonym">Wasp</name>
    <dbReference type="NCBI Taxonomy" id="30214"/>
    <lineage>
        <taxon>Eukaryota</taxon>
        <taxon>Metazoa</taxon>
        <taxon>Ecdysozoa</taxon>
        <taxon>Arthropoda</taxon>
        <taxon>Hexapoda</taxon>
        <taxon>Insecta</taxon>
        <taxon>Pterygota</taxon>
        <taxon>Neoptera</taxon>
        <taxon>Endopterygota</taxon>
        <taxon>Hymenoptera</taxon>
        <taxon>Apocrita</taxon>
        <taxon>Aculeata</taxon>
        <taxon>Vespoidea</taxon>
        <taxon>Vespidae</taxon>
        <taxon>Vespinae</taxon>
        <taxon>Vespula</taxon>
    </lineage>
</organism>
<dbReference type="EMBL" id="JAUDFV010000056">
    <property type="protein sequence ID" value="KAL2735913.1"/>
    <property type="molecule type" value="Genomic_DNA"/>
</dbReference>
<keyword evidence="3" id="KW-1185">Reference proteome</keyword>
<protein>
    <submittedName>
        <fullName evidence="2">Uncharacterized protein</fullName>
    </submittedName>
</protein>
<dbReference type="AlphaFoldDB" id="A0ABD2BT06"/>
<accession>A0ABD2BT06</accession>
<sequence>MTSRDYGEYDDDDGAMVEITTTTGPDSSVRPQGCPSLPSYFHSHYSVVRPNDDDDDNRQQASKQASEQASCPYRYNMLRNKRVCVCGAPRGEYQLLEICYPHSRSMLLSAATDTIKKEKMAIEKK</sequence>
<feature type="region of interest" description="Disordered" evidence="1">
    <location>
        <begin position="1"/>
        <end position="69"/>
    </location>
</feature>
<dbReference type="Proteomes" id="UP001607302">
    <property type="component" value="Unassembled WGS sequence"/>
</dbReference>
<evidence type="ECO:0000313" key="2">
    <source>
        <dbReference type="EMBL" id="KAL2735913.1"/>
    </source>
</evidence>
<name>A0ABD2BT06_VESSQ</name>
<feature type="compositionally biased region" description="Low complexity" evidence="1">
    <location>
        <begin position="59"/>
        <end position="69"/>
    </location>
</feature>
<feature type="compositionally biased region" description="Polar residues" evidence="1">
    <location>
        <begin position="19"/>
        <end position="30"/>
    </location>
</feature>
<evidence type="ECO:0000256" key="1">
    <source>
        <dbReference type="SAM" id="MobiDB-lite"/>
    </source>
</evidence>
<gene>
    <name evidence="2" type="ORF">V1478_002597</name>
</gene>
<comment type="caution">
    <text evidence="2">The sequence shown here is derived from an EMBL/GenBank/DDBJ whole genome shotgun (WGS) entry which is preliminary data.</text>
</comment>